<keyword evidence="2" id="KW-1185">Reference proteome</keyword>
<dbReference type="Proteomes" id="UP001431449">
    <property type="component" value="Unassembled WGS sequence"/>
</dbReference>
<accession>A0ABT0GFW6</accession>
<gene>
    <name evidence="1" type="ORF">M0G41_07110</name>
</gene>
<protein>
    <submittedName>
        <fullName evidence="1">Uncharacterized protein</fullName>
    </submittedName>
</protein>
<name>A0ABT0GFW6_9GAMM</name>
<comment type="caution">
    <text evidence="1">The sequence shown here is derived from an EMBL/GenBank/DDBJ whole genome shotgun (WGS) entry which is preliminary data.</text>
</comment>
<organism evidence="1 2">
    <name type="scientific">Pseudomarimonas salicorniae</name>
    <dbReference type="NCBI Taxonomy" id="2933270"/>
    <lineage>
        <taxon>Bacteria</taxon>
        <taxon>Pseudomonadati</taxon>
        <taxon>Pseudomonadota</taxon>
        <taxon>Gammaproteobacteria</taxon>
        <taxon>Lysobacterales</taxon>
        <taxon>Lysobacteraceae</taxon>
        <taxon>Pseudomarimonas</taxon>
    </lineage>
</organism>
<proteinExistence type="predicted"/>
<evidence type="ECO:0000313" key="2">
    <source>
        <dbReference type="Proteomes" id="UP001431449"/>
    </source>
</evidence>
<reference evidence="1" key="1">
    <citation type="submission" date="2022-04" db="EMBL/GenBank/DDBJ databases">
        <title>Lysobacter sp. CAU 1642 isolated from sea sand.</title>
        <authorList>
            <person name="Kim W."/>
        </authorList>
    </citation>
    <scope>NUCLEOTIDE SEQUENCE</scope>
    <source>
        <strain evidence="1">CAU 1642</strain>
    </source>
</reference>
<sequence>MAGDTRLARLETVAQDHDGQAQAPALALGGRRIVVGEAHGDVGRGAVSSAEWASIRACSRRGVALALSAALTITWSRICASPENTKL</sequence>
<dbReference type="RefSeq" id="WP_248206987.1">
    <property type="nucleotide sequence ID" value="NZ_JALNMH010000005.1"/>
</dbReference>
<evidence type="ECO:0000313" key="1">
    <source>
        <dbReference type="EMBL" id="MCK7593435.1"/>
    </source>
</evidence>
<dbReference type="EMBL" id="JALNMH010000005">
    <property type="protein sequence ID" value="MCK7593435.1"/>
    <property type="molecule type" value="Genomic_DNA"/>
</dbReference>